<keyword evidence="15" id="KW-1185">Reference proteome</keyword>
<evidence type="ECO:0000256" key="3">
    <source>
        <dbReference type="ARBA" id="ARBA00022679"/>
    </source>
</evidence>
<comment type="subcellular location">
    <subcellularLocation>
        <location evidence="1 12">Golgi apparatus membrane</location>
        <topology evidence="1 12">Single-pass type II membrane protein</topology>
    </subcellularLocation>
</comment>
<evidence type="ECO:0000256" key="12">
    <source>
        <dbReference type="RuleBase" id="RU363127"/>
    </source>
</evidence>
<comment type="caution">
    <text evidence="14">The sequence shown here is derived from an EMBL/GenBank/DDBJ whole genome shotgun (WGS) entry which is preliminary data.</text>
</comment>
<dbReference type="AlphaFoldDB" id="A0AAN7KI28"/>
<comment type="function">
    <text evidence="12">Involved in the synthesis of glucuronoxylan hemicellulose in secondary cell walls.</text>
</comment>
<dbReference type="GO" id="GO:0015018">
    <property type="term" value="F:galactosylgalactosylxylosylprotein 3-beta-glucuronosyltransferase activity"/>
    <property type="evidence" value="ECO:0007669"/>
    <property type="project" value="InterPro"/>
</dbReference>
<evidence type="ECO:0000256" key="1">
    <source>
        <dbReference type="ARBA" id="ARBA00004323"/>
    </source>
</evidence>
<evidence type="ECO:0000256" key="2">
    <source>
        <dbReference type="ARBA" id="ARBA00007706"/>
    </source>
</evidence>
<evidence type="ECO:0000256" key="8">
    <source>
        <dbReference type="ARBA" id="ARBA00023136"/>
    </source>
</evidence>
<keyword evidence="5 12" id="KW-0735">Signal-anchor</keyword>
<evidence type="ECO:0000313" key="14">
    <source>
        <dbReference type="EMBL" id="KAK4767561.1"/>
    </source>
</evidence>
<evidence type="ECO:0000256" key="4">
    <source>
        <dbReference type="ARBA" id="ARBA00022692"/>
    </source>
</evidence>
<dbReference type="PANTHER" id="PTHR10896">
    <property type="entry name" value="GALACTOSYLGALACTOSYLXYLOSYLPROTEIN 3-BETA-GLUCURONOSYLTRANSFERASE BETA-1,3-GLUCURONYLTRANSFERASE"/>
    <property type="match status" value="1"/>
</dbReference>
<feature type="compositionally biased region" description="Acidic residues" evidence="13">
    <location>
        <begin position="89"/>
        <end position="103"/>
    </location>
</feature>
<evidence type="ECO:0000256" key="6">
    <source>
        <dbReference type="ARBA" id="ARBA00022989"/>
    </source>
</evidence>
<accession>A0AAN7KI28</accession>
<dbReference type="GO" id="GO:0071555">
    <property type="term" value="P:cell wall organization"/>
    <property type="evidence" value="ECO:0007669"/>
    <property type="project" value="UniProtKB-KW"/>
</dbReference>
<organism evidence="14 15">
    <name type="scientific">Trapa natans</name>
    <name type="common">Water chestnut</name>
    <dbReference type="NCBI Taxonomy" id="22666"/>
    <lineage>
        <taxon>Eukaryota</taxon>
        <taxon>Viridiplantae</taxon>
        <taxon>Streptophyta</taxon>
        <taxon>Embryophyta</taxon>
        <taxon>Tracheophyta</taxon>
        <taxon>Spermatophyta</taxon>
        <taxon>Magnoliopsida</taxon>
        <taxon>eudicotyledons</taxon>
        <taxon>Gunneridae</taxon>
        <taxon>Pentapetalae</taxon>
        <taxon>rosids</taxon>
        <taxon>malvids</taxon>
        <taxon>Myrtales</taxon>
        <taxon>Lythraceae</taxon>
        <taxon>Trapa</taxon>
    </lineage>
</organism>
<sequence length="340" mass="38157">MGSTERSKKKVQLWKKAIVHFSLCFAMGFFTGFGPGGTSSSALNHRPSISRGPAEIQHLAAPVNMSLMISQSQQEEVNTISPFQKEDVNMEEEEEDGVDDEDGRESTPKEEPENLLIIITPTSADDSRLTGVHLRRLAGTIRLVPAPLLWVVVERQQPDGPASDEVSRILRKTGIMYRHLVYRDNFTEPEAEMDHQRNLALRHIKQHMLAGIIHFAGLSNVYDLDFFQELRQVEVFGTWPMALLSANADTVGTVEGPVCNSSQVMGWHVKKMNNETDDQPPIHISSFAFNSSILWDPERWGRSSSSQAATQDTVKFVKEIVNEDDASAKCSRILLWSFSY</sequence>
<dbReference type="Proteomes" id="UP001346149">
    <property type="component" value="Unassembled WGS sequence"/>
</dbReference>
<dbReference type="SUPFAM" id="SSF53448">
    <property type="entry name" value="Nucleotide-diphospho-sugar transferases"/>
    <property type="match status" value="1"/>
</dbReference>
<dbReference type="PANTHER" id="PTHR10896:SF59">
    <property type="entry name" value="BETA-1,4-XYLOSYLTRANSFERASE IRX9"/>
    <property type="match status" value="1"/>
</dbReference>
<evidence type="ECO:0000256" key="10">
    <source>
        <dbReference type="ARBA" id="ARBA00023316"/>
    </source>
</evidence>
<dbReference type="Pfam" id="PF03360">
    <property type="entry name" value="Glyco_transf_43"/>
    <property type="match status" value="1"/>
</dbReference>
<dbReference type="GO" id="GO:0042285">
    <property type="term" value="F:xylosyltransferase activity"/>
    <property type="evidence" value="ECO:0007669"/>
    <property type="project" value="TreeGrafter"/>
</dbReference>
<name>A0AAN7KI28_TRANT</name>
<evidence type="ECO:0000256" key="9">
    <source>
        <dbReference type="ARBA" id="ARBA00023180"/>
    </source>
</evidence>
<keyword evidence="9" id="KW-0325">Glycoprotein</keyword>
<keyword evidence="8" id="KW-0472">Membrane</keyword>
<dbReference type="Gene3D" id="3.90.550.10">
    <property type="entry name" value="Spore Coat Polysaccharide Biosynthesis Protein SpsA, Chain A"/>
    <property type="match status" value="1"/>
</dbReference>
<evidence type="ECO:0000256" key="11">
    <source>
        <dbReference type="PIRSR" id="PIRSR605027-4"/>
    </source>
</evidence>
<dbReference type="GO" id="GO:0010417">
    <property type="term" value="P:glucuronoxylan biosynthetic process"/>
    <property type="evidence" value="ECO:0007669"/>
    <property type="project" value="TreeGrafter"/>
</dbReference>
<evidence type="ECO:0000256" key="5">
    <source>
        <dbReference type="ARBA" id="ARBA00022968"/>
    </source>
</evidence>
<keyword evidence="7 12" id="KW-0333">Golgi apparatus</keyword>
<keyword evidence="3 12" id="KW-0808">Transferase</keyword>
<dbReference type="EMBL" id="JAXQNO010000022">
    <property type="protein sequence ID" value="KAK4767561.1"/>
    <property type="molecule type" value="Genomic_DNA"/>
</dbReference>
<comment type="similarity">
    <text evidence="2 12">Belongs to the glycosyltransferase 43 family.</text>
</comment>
<dbReference type="InterPro" id="IPR029044">
    <property type="entry name" value="Nucleotide-diphossugar_trans"/>
</dbReference>
<dbReference type="GO" id="GO:0000139">
    <property type="term" value="C:Golgi membrane"/>
    <property type="evidence" value="ECO:0007669"/>
    <property type="project" value="UniProtKB-SubCell"/>
</dbReference>
<gene>
    <name evidence="14" type="ORF">SAY86_015311</name>
</gene>
<feature type="site" description="Interaction with galactose moiety of substrate glycoprotein" evidence="11">
    <location>
        <position position="255"/>
    </location>
</feature>
<proteinExistence type="inferred from homology"/>
<evidence type="ECO:0000256" key="7">
    <source>
        <dbReference type="ARBA" id="ARBA00023034"/>
    </source>
</evidence>
<dbReference type="EC" id="2.4.-.-" evidence="12"/>
<evidence type="ECO:0000313" key="15">
    <source>
        <dbReference type="Proteomes" id="UP001346149"/>
    </source>
</evidence>
<dbReference type="GO" id="GO:0009834">
    <property type="term" value="P:plant-type secondary cell wall biogenesis"/>
    <property type="evidence" value="ECO:0007669"/>
    <property type="project" value="TreeGrafter"/>
</dbReference>
<keyword evidence="10 12" id="KW-0961">Cell wall biogenesis/degradation</keyword>
<keyword evidence="6" id="KW-1133">Transmembrane helix</keyword>
<keyword evidence="4" id="KW-0812">Transmembrane</keyword>
<evidence type="ECO:0000256" key="13">
    <source>
        <dbReference type="SAM" id="MobiDB-lite"/>
    </source>
</evidence>
<protein>
    <recommendedName>
        <fullName evidence="12">Glycosyltransferases</fullName>
        <ecNumber evidence="12">2.4.-.-</ecNumber>
    </recommendedName>
</protein>
<dbReference type="InterPro" id="IPR005027">
    <property type="entry name" value="Glyco_trans_43"/>
</dbReference>
<reference evidence="14 15" key="1">
    <citation type="journal article" date="2023" name="Hortic Res">
        <title>Pangenome of water caltrop reveals structural variations and asymmetric subgenome divergence after allopolyploidization.</title>
        <authorList>
            <person name="Zhang X."/>
            <person name="Chen Y."/>
            <person name="Wang L."/>
            <person name="Yuan Y."/>
            <person name="Fang M."/>
            <person name="Shi L."/>
            <person name="Lu R."/>
            <person name="Comes H.P."/>
            <person name="Ma Y."/>
            <person name="Chen Y."/>
            <person name="Huang G."/>
            <person name="Zhou Y."/>
            <person name="Zheng Z."/>
            <person name="Qiu Y."/>
        </authorList>
    </citation>
    <scope>NUCLEOTIDE SEQUENCE [LARGE SCALE GENOMIC DNA]</scope>
    <source>
        <strain evidence="14">F231</strain>
    </source>
</reference>
<feature type="region of interest" description="Disordered" evidence="13">
    <location>
        <begin position="74"/>
        <end position="111"/>
    </location>
</feature>